<dbReference type="Proteomes" id="UP001278766">
    <property type="component" value="Unassembled WGS sequence"/>
</dbReference>
<proteinExistence type="predicted"/>
<dbReference type="AlphaFoldDB" id="A0AAE0HAK7"/>
<dbReference type="PANTHER" id="PTHR36847">
    <property type="entry name" value="AMIDOLIGASE ENZYME"/>
    <property type="match status" value="1"/>
</dbReference>
<feature type="compositionally biased region" description="Low complexity" evidence="1">
    <location>
        <begin position="513"/>
        <end position="546"/>
    </location>
</feature>
<dbReference type="InterPro" id="IPR022025">
    <property type="entry name" value="Amidoligase_2"/>
</dbReference>
<dbReference type="GeneID" id="87844727"/>
<dbReference type="EMBL" id="JAUEPN010000008">
    <property type="protein sequence ID" value="KAK3292026.1"/>
    <property type="molecule type" value="Genomic_DNA"/>
</dbReference>
<comment type="caution">
    <text evidence="2">The sequence shown here is derived from an EMBL/GenBank/DDBJ whole genome shotgun (WGS) entry which is preliminary data.</text>
</comment>
<organism evidence="2 3">
    <name type="scientific">Chaetomium fimeti</name>
    <dbReference type="NCBI Taxonomy" id="1854472"/>
    <lineage>
        <taxon>Eukaryota</taxon>
        <taxon>Fungi</taxon>
        <taxon>Dikarya</taxon>
        <taxon>Ascomycota</taxon>
        <taxon>Pezizomycotina</taxon>
        <taxon>Sordariomycetes</taxon>
        <taxon>Sordariomycetidae</taxon>
        <taxon>Sordariales</taxon>
        <taxon>Chaetomiaceae</taxon>
        <taxon>Chaetomium</taxon>
    </lineage>
</organism>
<evidence type="ECO:0000256" key="1">
    <source>
        <dbReference type="SAM" id="MobiDB-lite"/>
    </source>
</evidence>
<feature type="compositionally biased region" description="Low complexity" evidence="1">
    <location>
        <begin position="489"/>
        <end position="499"/>
    </location>
</feature>
<dbReference type="Pfam" id="PF12224">
    <property type="entry name" value="Amidoligase_2"/>
    <property type="match status" value="1"/>
</dbReference>
<feature type="compositionally biased region" description="Gly residues" evidence="1">
    <location>
        <begin position="450"/>
        <end position="472"/>
    </location>
</feature>
<feature type="compositionally biased region" description="Low complexity" evidence="1">
    <location>
        <begin position="405"/>
        <end position="430"/>
    </location>
</feature>
<evidence type="ECO:0000313" key="3">
    <source>
        <dbReference type="Proteomes" id="UP001278766"/>
    </source>
</evidence>
<keyword evidence="3" id="KW-1185">Reference proteome</keyword>
<reference evidence="2" key="2">
    <citation type="submission" date="2023-06" db="EMBL/GenBank/DDBJ databases">
        <authorList>
            <consortium name="Lawrence Berkeley National Laboratory"/>
            <person name="Haridas S."/>
            <person name="Hensen N."/>
            <person name="Bonometti L."/>
            <person name="Westerberg I."/>
            <person name="Brannstrom I.O."/>
            <person name="Guillou S."/>
            <person name="Cros-Aarteil S."/>
            <person name="Calhoun S."/>
            <person name="Kuo A."/>
            <person name="Mondo S."/>
            <person name="Pangilinan J."/>
            <person name="Riley R."/>
            <person name="Labutti K."/>
            <person name="Andreopoulos B."/>
            <person name="Lipzen A."/>
            <person name="Chen C."/>
            <person name="Yanf M."/>
            <person name="Daum C."/>
            <person name="Ng V."/>
            <person name="Clum A."/>
            <person name="Steindorff A."/>
            <person name="Ohm R."/>
            <person name="Martin F."/>
            <person name="Silar P."/>
            <person name="Natvig D."/>
            <person name="Lalanne C."/>
            <person name="Gautier V."/>
            <person name="Ament-Velasquez S.L."/>
            <person name="Kruys A."/>
            <person name="Hutchinson M.I."/>
            <person name="Powell A.J."/>
            <person name="Barry K."/>
            <person name="Miller A.N."/>
            <person name="Grigoriev I.V."/>
            <person name="Debuchy R."/>
            <person name="Gladieux P."/>
            <person name="Thoren M.H."/>
            <person name="Johannesson H."/>
        </authorList>
    </citation>
    <scope>NUCLEOTIDE SEQUENCE</scope>
    <source>
        <strain evidence="2">CBS 168.71</strain>
    </source>
</reference>
<gene>
    <name evidence="2" type="ORF">B0H64DRAFT_468953</name>
</gene>
<name>A0AAE0HAK7_9PEZI</name>
<dbReference type="RefSeq" id="XP_062655540.1">
    <property type="nucleotide sequence ID" value="XM_062807779.1"/>
</dbReference>
<protein>
    <submittedName>
        <fullName evidence="2">Amidoligase enzyme-domain-containing protein</fullName>
    </submittedName>
</protein>
<dbReference type="PANTHER" id="PTHR36847:SF1">
    <property type="entry name" value="AMIDOLIGASE ENZYME"/>
    <property type="match status" value="1"/>
</dbReference>
<reference evidence="2" key="1">
    <citation type="journal article" date="2023" name="Mol. Phylogenet. Evol.">
        <title>Genome-scale phylogeny and comparative genomics of the fungal order Sordariales.</title>
        <authorList>
            <person name="Hensen N."/>
            <person name="Bonometti L."/>
            <person name="Westerberg I."/>
            <person name="Brannstrom I.O."/>
            <person name="Guillou S."/>
            <person name="Cros-Aarteil S."/>
            <person name="Calhoun S."/>
            <person name="Haridas S."/>
            <person name="Kuo A."/>
            <person name="Mondo S."/>
            <person name="Pangilinan J."/>
            <person name="Riley R."/>
            <person name="LaButti K."/>
            <person name="Andreopoulos B."/>
            <person name="Lipzen A."/>
            <person name="Chen C."/>
            <person name="Yan M."/>
            <person name="Daum C."/>
            <person name="Ng V."/>
            <person name="Clum A."/>
            <person name="Steindorff A."/>
            <person name="Ohm R.A."/>
            <person name="Martin F."/>
            <person name="Silar P."/>
            <person name="Natvig D.O."/>
            <person name="Lalanne C."/>
            <person name="Gautier V."/>
            <person name="Ament-Velasquez S.L."/>
            <person name="Kruys A."/>
            <person name="Hutchinson M.I."/>
            <person name="Powell A.J."/>
            <person name="Barry K."/>
            <person name="Miller A.N."/>
            <person name="Grigoriev I.V."/>
            <person name="Debuchy R."/>
            <person name="Gladieux P."/>
            <person name="Hiltunen Thoren M."/>
            <person name="Johannesson H."/>
        </authorList>
    </citation>
    <scope>NUCLEOTIDE SEQUENCE</scope>
    <source>
        <strain evidence="2">CBS 168.71</strain>
    </source>
</reference>
<sequence>MSASTARPAPAQRLPLFGVEIEMFIKVKPSIEALTREKQRTNPTSLPEWWRKWDFDLKNDPPDRAGEIGAVFHRIDVVNSVVQVEIDTILGPNNGWRCTYDPSLSERKLALPPDARKWWAVEIVSPPMSVSKQWQQEIDMVYMAVSRAFDIYTTDFCGCHVHISPGPVISRENRYKTAELVRMAKASFFWEAALYEYLPQDRRNTPYAVANHKVCTTKEYEAVPQKGWGPVFDKLDSLAAGDRGETRFLEEIQGGDINGDRYTSFNFSAFTKIGTVEFRRQAGALSPITTGHRILLAVGLHLSAMRYDFDGAKTRKTYPSAEELRKELAGCIKKLPGTCHGSRFLNYLTWCHESYQGGKTFTEAQINVREQALRNGVAPPAQQSAIQPARPAFVPGEGRVLQHDTPSPTAGTTPRPTTTTGTARGGNAASQGTGSRAPAAETTPRASAGAGTGRGGAPQSTGRGGATQGAGRGAPSNSQGGGGAGGAGRAPAARTGTTRLPERPAPSGSTPTSRPAASGNPAAPSSSSRTGTTGNNTRGTAAGGTRPARRRREGENA</sequence>
<evidence type="ECO:0000313" key="2">
    <source>
        <dbReference type="EMBL" id="KAK3292026.1"/>
    </source>
</evidence>
<accession>A0AAE0HAK7</accession>
<feature type="compositionally biased region" description="Gly residues" evidence="1">
    <location>
        <begin position="479"/>
        <end position="488"/>
    </location>
</feature>
<feature type="region of interest" description="Disordered" evidence="1">
    <location>
        <begin position="396"/>
        <end position="557"/>
    </location>
</feature>